<keyword evidence="2" id="KW-1185">Reference proteome</keyword>
<organism evidence="1 2">
    <name type="scientific">Paramecium sonneborni</name>
    <dbReference type="NCBI Taxonomy" id="65129"/>
    <lineage>
        <taxon>Eukaryota</taxon>
        <taxon>Sar</taxon>
        <taxon>Alveolata</taxon>
        <taxon>Ciliophora</taxon>
        <taxon>Intramacronucleata</taxon>
        <taxon>Oligohymenophorea</taxon>
        <taxon>Peniculida</taxon>
        <taxon>Parameciidae</taxon>
        <taxon>Paramecium</taxon>
    </lineage>
</organism>
<dbReference type="Proteomes" id="UP000692954">
    <property type="component" value="Unassembled WGS sequence"/>
</dbReference>
<dbReference type="AlphaFoldDB" id="A0A8S1K1I6"/>
<evidence type="ECO:0000313" key="1">
    <source>
        <dbReference type="EMBL" id="CAD8047399.1"/>
    </source>
</evidence>
<protein>
    <submittedName>
        <fullName evidence="1">Uncharacterized protein</fullName>
    </submittedName>
</protein>
<comment type="caution">
    <text evidence="1">The sequence shown here is derived from an EMBL/GenBank/DDBJ whole genome shotgun (WGS) entry which is preliminary data.</text>
</comment>
<reference evidence="1" key="1">
    <citation type="submission" date="2021-01" db="EMBL/GenBank/DDBJ databases">
        <authorList>
            <consortium name="Genoscope - CEA"/>
            <person name="William W."/>
        </authorList>
    </citation>
    <scope>NUCLEOTIDE SEQUENCE</scope>
</reference>
<evidence type="ECO:0000313" key="2">
    <source>
        <dbReference type="Proteomes" id="UP000692954"/>
    </source>
</evidence>
<dbReference type="EMBL" id="CAJJDN010000002">
    <property type="protein sequence ID" value="CAD8047399.1"/>
    <property type="molecule type" value="Genomic_DNA"/>
</dbReference>
<accession>A0A8S1K1I6</accession>
<name>A0A8S1K1I6_9CILI</name>
<sequence>MDFKIKEHYLDQKQRELNLNIMEIRIQKSNQKRNYKFINTYIRSYEHLREYIKQG</sequence>
<gene>
    <name evidence="1" type="ORF">PSON_ATCC_30995.1.T0020373</name>
</gene>
<proteinExistence type="predicted"/>